<feature type="transmembrane region" description="Helical" evidence="2">
    <location>
        <begin position="649"/>
        <end position="668"/>
    </location>
</feature>
<dbReference type="Proteomes" id="UP000676506">
    <property type="component" value="Chromosome 1"/>
</dbReference>
<dbReference type="PANTHER" id="PTHR43317">
    <property type="entry name" value="THERMOSPERMINE SYNTHASE ACAULIS5"/>
    <property type="match status" value="1"/>
</dbReference>
<sequence>MTRAHNPVPSWAAGRSPLTLGVATFAILALELAIIRWTGSQIRIFAYFANLVLIAAFLGMGLGVALGRKHPALFKWFFPTLFVLAGLLTLAEHIGLMHLSFPDPAISLWGAEFGTRNLLGFTFAVSVVLGLFWLIALVFLFAAIPVGWWFETMPPLRAYAIDLIGSLLGVVAMTAVAAWHLPPLAWLALGVLPLAYIERSRWLIAGFAAVALAGWSHQGAYFSPYNRIDVKSDLELPEELPAQPGAPEYRLSVNRDFHQYLLNLSDSAVDASPEHSTRPAVQAAYEIPFRLAPSAQRALVLGAGTGNDVAAALRVGFSHVTCVEIDPVILHLGRALHPEQPYANPRVRLINNDARAYFEQNTSDQYDVVCYGLVDSHAMFSAMSTLRLDNYLYTVEGLRSGWQHVAPGGILSVSFSAAAGPWIVERLNNLMTEATGLAPVVIAHGYNHGVTFLVGPNVTQAGVQSRLVFPTYAFAPNPAIRTPTDDWPFLYLRPGATPYAYLVVIGLLLVTAAYGIRRVFGKELLTGQRFDWPLFLMGAAFLLLETRMVTELSLLFGSTWVVNASVFAGVLVMALAANTFVLVRPAPDVRLWFLPLSLSLVAIWWFGAGLLNQFPLVTRGILGGCLFALPVFFAGVVVSNLLKQTSQASAALGSNILGAVVGGCLEYLSMYAGLGKMTLLALALYLAAYLMIIRRQRATPEEAKATPPAFATAFPADA</sequence>
<evidence type="ECO:0008006" key="5">
    <source>
        <dbReference type="Google" id="ProtNLM"/>
    </source>
</evidence>
<feature type="transmembrane region" description="Helical" evidence="2">
    <location>
        <begin position="620"/>
        <end position="642"/>
    </location>
</feature>
<evidence type="ECO:0000256" key="1">
    <source>
        <dbReference type="ARBA" id="ARBA00023115"/>
    </source>
</evidence>
<feature type="transmembrane region" description="Helical" evidence="2">
    <location>
        <begin position="674"/>
        <end position="692"/>
    </location>
</feature>
<proteinExistence type="predicted"/>
<accession>A0ABX8BC27</accession>
<keyword evidence="4" id="KW-1185">Reference proteome</keyword>
<protein>
    <recommendedName>
        <fullName evidence="5">Spermidine synthase</fullName>
    </recommendedName>
</protein>
<dbReference type="PANTHER" id="PTHR43317:SF3">
    <property type="entry name" value="BLR2883 PROTEIN"/>
    <property type="match status" value="1"/>
</dbReference>
<feature type="transmembrane region" description="Helical" evidence="2">
    <location>
        <begin position="76"/>
        <end position="101"/>
    </location>
</feature>
<evidence type="ECO:0000313" key="4">
    <source>
        <dbReference type="Proteomes" id="UP000676506"/>
    </source>
</evidence>
<keyword evidence="1" id="KW-0620">Polyamine biosynthesis</keyword>
<dbReference type="CDD" id="cd02440">
    <property type="entry name" value="AdoMet_MTases"/>
    <property type="match status" value="1"/>
</dbReference>
<feature type="transmembrane region" description="Helical" evidence="2">
    <location>
        <begin position="499"/>
        <end position="520"/>
    </location>
</feature>
<evidence type="ECO:0000313" key="3">
    <source>
        <dbReference type="EMBL" id="QUW03193.1"/>
    </source>
</evidence>
<reference evidence="3 4" key="1">
    <citation type="submission" date="2021-03" db="EMBL/GenBank/DDBJ databases">
        <title>Genomic and phenotypic characterization of Chloracidobacterium isolates provides evidence for multiple species.</title>
        <authorList>
            <person name="Saini M.K."/>
            <person name="Costas A.M.G."/>
            <person name="Tank M."/>
            <person name="Bryant D.A."/>
        </authorList>
    </citation>
    <scope>NUCLEOTIDE SEQUENCE [LARGE SCALE GENOMIC DNA]</scope>
    <source>
        <strain evidence="3 4">BV2-C</strain>
    </source>
</reference>
<feature type="transmembrane region" description="Helical" evidence="2">
    <location>
        <begin position="20"/>
        <end position="38"/>
    </location>
</feature>
<feature type="transmembrane region" description="Helical" evidence="2">
    <location>
        <begin position="532"/>
        <end position="549"/>
    </location>
</feature>
<organism evidence="3 4">
    <name type="scientific">Chloracidobacterium validum</name>
    <dbReference type="NCBI Taxonomy" id="2821543"/>
    <lineage>
        <taxon>Bacteria</taxon>
        <taxon>Pseudomonadati</taxon>
        <taxon>Acidobacteriota</taxon>
        <taxon>Terriglobia</taxon>
        <taxon>Terriglobales</taxon>
        <taxon>Acidobacteriaceae</taxon>
        <taxon>Chloracidobacterium</taxon>
    </lineage>
</organism>
<keyword evidence="2" id="KW-0812">Transmembrane</keyword>
<feature type="transmembrane region" description="Helical" evidence="2">
    <location>
        <begin position="44"/>
        <end position="64"/>
    </location>
</feature>
<gene>
    <name evidence="3" type="ORF">J8C06_01745</name>
</gene>
<keyword evidence="2" id="KW-1133">Transmembrane helix</keyword>
<feature type="transmembrane region" description="Helical" evidence="2">
    <location>
        <begin position="160"/>
        <end position="182"/>
    </location>
</feature>
<dbReference type="SUPFAM" id="SSF53335">
    <property type="entry name" value="S-adenosyl-L-methionine-dependent methyltransferases"/>
    <property type="match status" value="1"/>
</dbReference>
<dbReference type="InterPro" id="IPR029063">
    <property type="entry name" value="SAM-dependent_MTases_sf"/>
</dbReference>
<name>A0ABX8BC27_9BACT</name>
<feature type="transmembrane region" description="Helical" evidence="2">
    <location>
        <begin position="589"/>
        <end position="608"/>
    </location>
</feature>
<evidence type="ECO:0000256" key="2">
    <source>
        <dbReference type="SAM" id="Phobius"/>
    </source>
</evidence>
<dbReference type="Gene3D" id="3.40.50.150">
    <property type="entry name" value="Vaccinia Virus protein VP39"/>
    <property type="match status" value="1"/>
</dbReference>
<keyword evidence="2" id="KW-0472">Membrane</keyword>
<dbReference type="RefSeq" id="WP_211429084.1">
    <property type="nucleotide sequence ID" value="NZ_CP072648.1"/>
</dbReference>
<feature type="transmembrane region" description="Helical" evidence="2">
    <location>
        <begin position="555"/>
        <end position="577"/>
    </location>
</feature>
<feature type="transmembrane region" description="Helical" evidence="2">
    <location>
        <begin position="121"/>
        <end position="148"/>
    </location>
</feature>
<dbReference type="EMBL" id="CP072648">
    <property type="protein sequence ID" value="QUW03193.1"/>
    <property type="molecule type" value="Genomic_DNA"/>
</dbReference>